<accession>A0A9Q4DP49</accession>
<dbReference type="EMBL" id="JALANJ010000014">
    <property type="protein sequence ID" value="MCY8121103.1"/>
    <property type="molecule type" value="Genomic_DNA"/>
</dbReference>
<feature type="compositionally biased region" description="Basic residues" evidence="1">
    <location>
        <begin position="1"/>
        <end position="12"/>
    </location>
</feature>
<dbReference type="RefSeq" id="WP_154232088.1">
    <property type="nucleotide sequence ID" value="NZ_JARSKG010000006.1"/>
</dbReference>
<comment type="caution">
    <text evidence="2">The sequence shown here is derived from an EMBL/GenBank/DDBJ whole genome shotgun (WGS) entry which is preliminary data.</text>
</comment>
<feature type="region of interest" description="Disordered" evidence="1">
    <location>
        <begin position="1"/>
        <end position="50"/>
    </location>
</feature>
<protein>
    <submittedName>
        <fullName evidence="2">Uncharacterized protein</fullName>
    </submittedName>
</protein>
<organism evidence="2 3">
    <name type="scientific">Bacillus spizizenii</name>
    <name type="common">Bacillus subtilis subsp. spizizenii</name>
    <dbReference type="NCBI Taxonomy" id="96241"/>
    <lineage>
        <taxon>Bacteria</taxon>
        <taxon>Bacillati</taxon>
        <taxon>Bacillota</taxon>
        <taxon>Bacilli</taxon>
        <taxon>Bacillales</taxon>
        <taxon>Bacillaceae</taxon>
        <taxon>Bacillus</taxon>
    </lineage>
</organism>
<dbReference type="AlphaFoldDB" id="A0A9Q4DP49"/>
<name>A0A9Q4DP49_BACSC</name>
<evidence type="ECO:0000313" key="2">
    <source>
        <dbReference type="EMBL" id="MCY8121103.1"/>
    </source>
</evidence>
<reference evidence="2" key="1">
    <citation type="submission" date="2022-02" db="EMBL/GenBank/DDBJ databases">
        <title>Crop Bioprotection Bacillus Genome Sequencing.</title>
        <authorList>
            <person name="Dunlap C."/>
        </authorList>
    </citation>
    <scope>NUCLEOTIDE SEQUENCE</scope>
    <source>
        <strain evidence="2">M18B4</strain>
    </source>
</reference>
<gene>
    <name evidence="2" type="ORF">MOC45_10890</name>
</gene>
<evidence type="ECO:0000313" key="3">
    <source>
        <dbReference type="Proteomes" id="UP001070352"/>
    </source>
</evidence>
<sequence length="50" mass="5900">MTKKGGVSRKSGKNREKRTDFFGYMMLIHSKRSISQRQKTPLPKPFEEEK</sequence>
<proteinExistence type="predicted"/>
<evidence type="ECO:0000256" key="1">
    <source>
        <dbReference type="SAM" id="MobiDB-lite"/>
    </source>
</evidence>
<dbReference type="Proteomes" id="UP001070352">
    <property type="component" value="Unassembled WGS sequence"/>
</dbReference>